<feature type="chain" id="PRO_5005809981" evidence="4">
    <location>
        <begin position="33"/>
        <end position="611"/>
    </location>
</feature>
<dbReference type="GO" id="GO:0030288">
    <property type="term" value="C:outer membrane-bounded periplasmic space"/>
    <property type="evidence" value="ECO:0007669"/>
    <property type="project" value="TreeGrafter"/>
</dbReference>
<dbReference type="GO" id="GO:0042884">
    <property type="term" value="P:microcin transport"/>
    <property type="evidence" value="ECO:0007669"/>
    <property type="project" value="TreeGrafter"/>
</dbReference>
<evidence type="ECO:0000313" key="6">
    <source>
        <dbReference type="EMBL" id="CUH39703.1"/>
    </source>
</evidence>
<dbReference type="InterPro" id="IPR039424">
    <property type="entry name" value="SBP_5"/>
</dbReference>
<evidence type="ECO:0000313" key="7">
    <source>
        <dbReference type="Proteomes" id="UP000049455"/>
    </source>
</evidence>
<dbReference type="Proteomes" id="UP000049455">
    <property type="component" value="Unassembled WGS sequence"/>
</dbReference>
<dbReference type="AlphaFoldDB" id="A0A0M7BCR7"/>
<proteinExistence type="inferred from homology"/>
<keyword evidence="3 4" id="KW-0732">Signal</keyword>
<dbReference type="GO" id="GO:1904680">
    <property type="term" value="F:peptide transmembrane transporter activity"/>
    <property type="evidence" value="ECO:0007669"/>
    <property type="project" value="TreeGrafter"/>
</dbReference>
<accession>A0A0M7BCR7</accession>
<dbReference type="PANTHER" id="PTHR30290:SF64">
    <property type="entry name" value="ABC TRANSPORTER PERIPLASMIC BINDING PROTEIN"/>
    <property type="match status" value="1"/>
</dbReference>
<evidence type="ECO:0000256" key="3">
    <source>
        <dbReference type="ARBA" id="ARBA00022729"/>
    </source>
</evidence>
<keyword evidence="7" id="KW-1185">Reference proteome</keyword>
<evidence type="ECO:0000256" key="4">
    <source>
        <dbReference type="SAM" id="SignalP"/>
    </source>
</evidence>
<dbReference type="SUPFAM" id="SSF53850">
    <property type="entry name" value="Periplasmic binding protein-like II"/>
    <property type="match status" value="1"/>
</dbReference>
<dbReference type="GO" id="GO:0043190">
    <property type="term" value="C:ATP-binding cassette (ABC) transporter complex"/>
    <property type="evidence" value="ECO:0007669"/>
    <property type="project" value="InterPro"/>
</dbReference>
<dbReference type="STRING" id="313367.JSE7799_02431"/>
<evidence type="ECO:0000259" key="5">
    <source>
        <dbReference type="Pfam" id="PF00496"/>
    </source>
</evidence>
<protein>
    <submittedName>
        <fullName evidence="6">Oligopeptide-binding protein AppA</fullName>
    </submittedName>
</protein>
<dbReference type="Gene3D" id="3.40.190.10">
    <property type="entry name" value="Periplasmic binding protein-like II"/>
    <property type="match status" value="1"/>
</dbReference>
<comment type="subcellular location">
    <subcellularLocation>
        <location evidence="1">Periplasm</location>
    </subcellularLocation>
</comment>
<organism evidence="6 7">
    <name type="scientific">Jannaschia seosinensis</name>
    <dbReference type="NCBI Taxonomy" id="313367"/>
    <lineage>
        <taxon>Bacteria</taxon>
        <taxon>Pseudomonadati</taxon>
        <taxon>Pseudomonadota</taxon>
        <taxon>Alphaproteobacteria</taxon>
        <taxon>Rhodobacterales</taxon>
        <taxon>Roseobacteraceae</taxon>
        <taxon>Jannaschia</taxon>
    </lineage>
</organism>
<dbReference type="CDD" id="cd08497">
    <property type="entry name" value="MbnE-like"/>
    <property type="match status" value="1"/>
</dbReference>
<dbReference type="Gene3D" id="3.10.105.10">
    <property type="entry name" value="Dipeptide-binding Protein, Domain 3"/>
    <property type="match status" value="1"/>
</dbReference>
<feature type="signal peptide" evidence="4">
    <location>
        <begin position="1"/>
        <end position="32"/>
    </location>
</feature>
<dbReference type="Pfam" id="PF00496">
    <property type="entry name" value="SBP_bac_5"/>
    <property type="match status" value="1"/>
</dbReference>
<feature type="domain" description="Solute-binding protein family 5" evidence="5">
    <location>
        <begin position="108"/>
        <end position="516"/>
    </location>
</feature>
<name>A0A0M7BCR7_9RHOB</name>
<dbReference type="PIRSF" id="PIRSF002741">
    <property type="entry name" value="MppA"/>
    <property type="match status" value="1"/>
</dbReference>
<dbReference type="EMBL" id="CYPR01000161">
    <property type="protein sequence ID" value="CUH39703.1"/>
    <property type="molecule type" value="Genomic_DNA"/>
</dbReference>
<reference evidence="6 7" key="1">
    <citation type="submission" date="2015-09" db="EMBL/GenBank/DDBJ databases">
        <authorList>
            <person name="Jackson K.R."/>
            <person name="Lunt B.L."/>
            <person name="Fisher J.N.B."/>
            <person name="Gardner A.V."/>
            <person name="Bailey M.E."/>
            <person name="Deus L.M."/>
            <person name="Earl A.S."/>
            <person name="Gibby P.D."/>
            <person name="Hartmann K.A."/>
            <person name="Liu J.E."/>
            <person name="Manci A.M."/>
            <person name="Nielsen D.A."/>
            <person name="Solomon M.B."/>
            <person name="Breakwell D.P."/>
            <person name="Burnett S.H."/>
            <person name="Grose J.H."/>
        </authorList>
    </citation>
    <scope>NUCLEOTIDE SEQUENCE [LARGE SCALE GENOMIC DNA]</scope>
    <source>
        <strain evidence="6 7">CECT 7799</strain>
    </source>
</reference>
<dbReference type="InterPro" id="IPR030678">
    <property type="entry name" value="Peptide/Ni-bd"/>
</dbReference>
<dbReference type="InterPro" id="IPR000914">
    <property type="entry name" value="SBP_5_dom"/>
</dbReference>
<comment type="similarity">
    <text evidence="2">Belongs to the bacterial solute-binding protein 5 family.</text>
</comment>
<evidence type="ECO:0000256" key="2">
    <source>
        <dbReference type="ARBA" id="ARBA00005695"/>
    </source>
</evidence>
<gene>
    <name evidence="6" type="primary">appA_2</name>
    <name evidence="6" type="ORF">JSE7799_02431</name>
</gene>
<dbReference type="GO" id="GO:0015833">
    <property type="term" value="P:peptide transport"/>
    <property type="evidence" value="ECO:0007669"/>
    <property type="project" value="TreeGrafter"/>
</dbReference>
<evidence type="ECO:0000256" key="1">
    <source>
        <dbReference type="ARBA" id="ARBA00004418"/>
    </source>
</evidence>
<sequence>MRTHRFRNLSGRRAAMAAVLAASGIIAGAAGADNHGIALYGDPALPPGYFHLPQANPDAPKGGTFVDGQVGSFDSLNPHILQGNVPWQLRFLAYESLMGRSWDEPFTLYNLLADSVEVNDDETAITYTIHPDARFSDGTPVTVEDVIWSWNILGQEGANGRYRASFAKVTSVEPVGERGVRFTIAEPDRELLMTTGLRPIMKKAQYAEDEAAFFRSGLRNVPISSAPYVIGDFDAGRYVELMRDEDYWGADLPFRRGTHNVDVIRMEFFGDATAHFEAFKAGELSSMRETNATSWARDYDFPAVRAGDVVLSEIPHQRPTGMVGLVMNTRRDFLKDWRVREALITAFNYEYVNNVINDGAQPRIESYFDNSPLAMSAGPAEGRVAELLAAAPGERLPGTLEGYELPATDGTLSNRRGLRTAMRLLDEAGYDVENGALVGPNGPVSLEILVPTGSSEVQSIVDIYLEALDRLGIDARAVAVDSAQFKERTNAYDFDMVWSEWGLSLSPGNEQYSYWGPAGVDTPGSRNLMGAGDPAIAAMIEAMLTSETQEDYVAAVKALDRVLTAGRYVVPVWRNLVSWIAHDSDLKYPADRLPIYGDWIGFQPDLWWFEG</sequence>
<dbReference type="PANTHER" id="PTHR30290">
    <property type="entry name" value="PERIPLASMIC BINDING COMPONENT OF ABC TRANSPORTER"/>
    <property type="match status" value="1"/>
</dbReference>
<dbReference type="OrthoDB" id="9803988at2"/>